<dbReference type="AlphaFoldDB" id="A0A0E1X440"/>
<sequence>MQLFVSIRPAARILVASTALSLVFGSAAMAADANAVANRIKALYAKQGGELSFSGVKANGADIILEGASLKLPTVSEDETVLGDVTLQNVEDTPDGSYTIKQITVPDLVFNGKEEKNGRAEIKGLSMQNVFIPSETTKGPLDSMVLYDKTKIDEVHFGAPGKNGTTLKGIDVSLDTSNKTEKIGYIWNIQNIDVTFEKGGKNPLAPFGMNTLDASLNSKGSWSPKTGDASLDQLEIKAPELGTIDITGNLGGYDLAFMEAVHKTQEAMSKADADKDASGRAVLVLAEQLNLKNLTIRFNNDTLTQKLLDYFAKQQGTDAKTLAEQVKMMVPLLATQLKNPEFTQQLKTAADKYFTDPKSLTISASPDQPVTFASIFATASLDPTKIIQLLKISVDADN</sequence>
<feature type="chain" id="PRO_5002389083" description="DUF945 domain-containing protein" evidence="1">
    <location>
        <begin position="31"/>
        <end position="398"/>
    </location>
</feature>
<name>A0A0E1X440_9HYPH</name>
<evidence type="ECO:0008006" key="3">
    <source>
        <dbReference type="Google" id="ProtNLM"/>
    </source>
</evidence>
<keyword evidence="1" id="KW-0732">Signal</keyword>
<reference evidence="2" key="1">
    <citation type="submission" date="2009-01" db="EMBL/GenBank/DDBJ databases">
        <title>The Genome Sequence of Brucella pinnipedialis M292/94/1.</title>
        <authorList>
            <consortium name="The Broad Institute Genome Sequencing Platform"/>
            <person name="Ward D."/>
            <person name="Young S.K."/>
            <person name="Kodira C.D."/>
            <person name="Zeng Q."/>
            <person name="Koehrsen M."/>
            <person name="Alvarado L."/>
            <person name="Berlin A."/>
            <person name="Borenstein D."/>
            <person name="Chen Z."/>
            <person name="Engels R."/>
            <person name="Freedman E."/>
            <person name="Gellesch M."/>
            <person name="Goldberg J."/>
            <person name="Griggs A."/>
            <person name="Gujja S."/>
            <person name="Heiman D."/>
            <person name="Hepburn T."/>
            <person name="Howarth C."/>
            <person name="Jen D."/>
            <person name="Larson L."/>
            <person name="Lewis B."/>
            <person name="Mehta T."/>
            <person name="Park D."/>
            <person name="Pearson M."/>
            <person name="Roberts A."/>
            <person name="Saif S."/>
            <person name="Shea T."/>
            <person name="Shenoy N."/>
            <person name="Sisk P."/>
            <person name="Stolte C."/>
            <person name="Sykes S."/>
            <person name="Walk T."/>
            <person name="White J."/>
            <person name="Yandava C."/>
            <person name="Whatmore A.M."/>
            <person name="Perrett L.L."/>
            <person name="O'Callaghan D."/>
            <person name="Nusbaum C."/>
            <person name="Galagan J."/>
            <person name="Birren B."/>
        </authorList>
    </citation>
    <scope>NUCLEOTIDE SEQUENCE [LARGE SCALE GENOMIC DNA]</scope>
    <source>
        <strain evidence="2">M292/94/1</strain>
    </source>
</reference>
<gene>
    <name evidence="2" type="ORF">BALG_01026</name>
</gene>
<dbReference type="HOGENOM" id="CLU_058374_0_0_5"/>
<accession>A0A0E1X440</accession>
<dbReference type="Proteomes" id="UP000004659">
    <property type="component" value="Unassembled WGS sequence"/>
</dbReference>
<organism evidence="2">
    <name type="scientific">Brucella pinnipedialis M292/94/1</name>
    <dbReference type="NCBI Taxonomy" id="520462"/>
    <lineage>
        <taxon>Bacteria</taxon>
        <taxon>Pseudomonadati</taxon>
        <taxon>Pseudomonadota</taxon>
        <taxon>Alphaproteobacteria</taxon>
        <taxon>Hyphomicrobiales</taxon>
        <taxon>Brucellaceae</taxon>
        <taxon>Brucella/Ochrobactrum group</taxon>
        <taxon>Brucella</taxon>
    </lineage>
</organism>
<evidence type="ECO:0000313" key="2">
    <source>
        <dbReference type="EMBL" id="EEZ30906.1"/>
    </source>
</evidence>
<proteinExistence type="predicted"/>
<dbReference type="RefSeq" id="WP_004688214.1">
    <property type="nucleotide sequence ID" value="NZ_EQ999546.1"/>
</dbReference>
<feature type="signal peptide" evidence="1">
    <location>
        <begin position="1"/>
        <end position="30"/>
    </location>
</feature>
<protein>
    <recommendedName>
        <fullName evidence="3">DUF945 domain-containing protein</fullName>
    </recommendedName>
</protein>
<evidence type="ECO:0000256" key="1">
    <source>
        <dbReference type="SAM" id="SignalP"/>
    </source>
</evidence>
<dbReference type="EMBL" id="EQ999546">
    <property type="protein sequence ID" value="EEZ30906.1"/>
    <property type="molecule type" value="Genomic_DNA"/>
</dbReference>